<organism evidence="4 5">
    <name type="scientific">Methanosarcina mazei SarPi</name>
    <dbReference type="NCBI Taxonomy" id="1434115"/>
    <lineage>
        <taxon>Archaea</taxon>
        <taxon>Methanobacteriati</taxon>
        <taxon>Methanobacteriota</taxon>
        <taxon>Stenosarchaea group</taxon>
        <taxon>Methanomicrobia</taxon>
        <taxon>Methanosarcinales</taxon>
        <taxon>Methanosarcinaceae</taxon>
        <taxon>Methanosarcina</taxon>
    </lineage>
</organism>
<keyword evidence="2" id="KW-0812">Transmembrane</keyword>
<dbReference type="Gene3D" id="3.40.50.300">
    <property type="entry name" value="P-loop containing nucleotide triphosphate hydrolases"/>
    <property type="match status" value="1"/>
</dbReference>
<dbReference type="EMBL" id="CP009511">
    <property type="protein sequence ID" value="AKB61423.1"/>
    <property type="molecule type" value="Genomic_DNA"/>
</dbReference>
<name>A0A0E3RAV9_METMZ</name>
<proteinExistence type="predicted"/>
<evidence type="ECO:0000256" key="1">
    <source>
        <dbReference type="SAM" id="MobiDB-lite"/>
    </source>
</evidence>
<feature type="region of interest" description="Disordered" evidence="1">
    <location>
        <begin position="337"/>
        <end position="358"/>
    </location>
</feature>
<feature type="transmembrane region" description="Helical" evidence="2">
    <location>
        <begin position="136"/>
        <end position="156"/>
    </location>
</feature>
<feature type="transmembrane region" description="Helical" evidence="2">
    <location>
        <begin position="162"/>
        <end position="181"/>
    </location>
</feature>
<dbReference type="PANTHER" id="PTHR22674">
    <property type="entry name" value="NTPASE, KAP FAMILY P-LOOP DOMAIN-CONTAINING 1"/>
    <property type="match status" value="1"/>
</dbReference>
<dbReference type="GeneID" id="24864630"/>
<dbReference type="Pfam" id="PF07693">
    <property type="entry name" value="KAP_NTPase"/>
    <property type="match status" value="1"/>
</dbReference>
<dbReference type="RefSeq" id="WP_048043208.1">
    <property type="nucleotide sequence ID" value="NZ_CP009511.1"/>
</dbReference>
<dbReference type="InterPro" id="IPR011646">
    <property type="entry name" value="KAP_P-loop"/>
</dbReference>
<reference evidence="4 5" key="1">
    <citation type="submission" date="2014-07" db="EMBL/GenBank/DDBJ databases">
        <title>Methanogenic archaea and the global carbon cycle.</title>
        <authorList>
            <person name="Henriksen J.R."/>
            <person name="Luke J."/>
            <person name="Reinhart S."/>
            <person name="Benedict M.N."/>
            <person name="Youngblut N.D."/>
            <person name="Metcalf M.E."/>
            <person name="Whitaker R.J."/>
            <person name="Metcalf W.W."/>
        </authorList>
    </citation>
    <scope>NUCLEOTIDE SEQUENCE [LARGE SCALE GENOMIC DNA]</scope>
    <source>
        <strain evidence="4 5">SarPi</strain>
    </source>
</reference>
<sequence length="627" mass="72231">MPDSKLKLILECWNDVSTEEDSLGFRPYVEAIAEFLTADGTRPPITLSIEGQWGCGKSSFMRQLQKEINKKNKAEEKPEYFTVWFNCWRYEKEDELWAAFALCLMQQLSDHLSRKQRLLAQLKLRRLRLKFKWKDNFILAIFIFICSILSLVNIYFNSINKLSVIVWATLAGIIGPIFYHWKDIKDVVGNPFDFSKLISSPNYTEHISFIEYFHSDFSKIIESYAGDSRVYVFIDDLDRCEIPKAAELMQAINLMISDEAKIHFCIGMDRKIISAGLAAKNEQILKHLNIDGPEHNIGLEYGYDFIEKFIQLPFKVPSPKSADFLTFLTLLEENESSLPPSESVDINGTSEGLPTDDSSEMNILNDMDCTNDSGISKLIFKMVAPVLDNNPRRIKQFINQFRFQKIIGFKIGLFSYKEGTHSKYMWNCKKLAKFVAISMKWPDIVSSLSSDPTLLNQLQQYSLMDTKTKKEDNNLVMNLECREHWINNKKLIELLRVGCVKDGEFPLNIDEYSLSNLDFTKLLQISPIATPNWRDIHGTINDAVMAEATRKMIWERILEVKKVGYENCFCGTPIRNGYLMSYDHTGGYKVPGYAAPQWFYVHCTKCGYDTNIAKCGIKIDDLNKQWG</sequence>
<evidence type="ECO:0000313" key="4">
    <source>
        <dbReference type="EMBL" id="AKB61423.1"/>
    </source>
</evidence>
<accession>A0A0E3RAV9</accession>
<dbReference type="AlphaFoldDB" id="A0A0E3RAV9"/>
<dbReference type="HOGENOM" id="CLU_435918_0_0_2"/>
<evidence type="ECO:0000256" key="2">
    <source>
        <dbReference type="SAM" id="Phobius"/>
    </source>
</evidence>
<dbReference type="InterPro" id="IPR027417">
    <property type="entry name" value="P-loop_NTPase"/>
</dbReference>
<keyword evidence="2" id="KW-0472">Membrane</keyword>
<evidence type="ECO:0000259" key="3">
    <source>
        <dbReference type="Pfam" id="PF07693"/>
    </source>
</evidence>
<dbReference type="SUPFAM" id="SSF52540">
    <property type="entry name" value="P-loop containing nucleoside triphosphate hydrolases"/>
    <property type="match status" value="1"/>
</dbReference>
<keyword evidence="2" id="KW-1133">Transmembrane helix</keyword>
<feature type="domain" description="KAP NTPase" evidence="3">
    <location>
        <begin position="25"/>
        <end position="402"/>
    </location>
</feature>
<gene>
    <name evidence="4" type="ORF">MSMAP_1438</name>
</gene>
<dbReference type="Proteomes" id="UP000033116">
    <property type="component" value="Chromosome"/>
</dbReference>
<dbReference type="PANTHER" id="PTHR22674:SF6">
    <property type="entry name" value="NTPASE KAP FAMILY P-LOOP DOMAIN-CONTAINING PROTEIN 1"/>
    <property type="match status" value="1"/>
</dbReference>
<dbReference type="InterPro" id="IPR052754">
    <property type="entry name" value="NTPase_KAP_P-loop"/>
</dbReference>
<evidence type="ECO:0000313" key="5">
    <source>
        <dbReference type="Proteomes" id="UP000033116"/>
    </source>
</evidence>
<protein>
    <recommendedName>
        <fullName evidence="3">KAP NTPase domain-containing protein</fullName>
    </recommendedName>
</protein>
<dbReference type="PATRIC" id="fig|1434115.4.peg.1829"/>